<feature type="compositionally biased region" description="Basic and acidic residues" evidence="6">
    <location>
        <begin position="79"/>
        <end position="96"/>
    </location>
</feature>
<evidence type="ECO:0000256" key="3">
    <source>
        <dbReference type="ARBA" id="ARBA00022490"/>
    </source>
</evidence>
<comment type="similarity">
    <text evidence="2">Belongs to the TPX2 family.</text>
</comment>
<evidence type="ECO:0000256" key="4">
    <source>
        <dbReference type="ARBA" id="ARBA00022701"/>
    </source>
</evidence>
<keyword evidence="5" id="KW-0206">Cytoskeleton</keyword>
<dbReference type="Pfam" id="PF06886">
    <property type="entry name" value="TPX2"/>
    <property type="match status" value="1"/>
</dbReference>
<keyword evidence="4" id="KW-0493">Microtubule</keyword>
<reference evidence="8" key="1">
    <citation type="journal article" date="2023" name="Plant Biotechnol. J.">
        <title>Chromosome-level wild Hevea brasiliensis genome provides new tools for genomic-assisted breeding and valuable loci to elevate rubber yield.</title>
        <authorList>
            <person name="Cheng H."/>
            <person name="Song X."/>
            <person name="Hu Y."/>
            <person name="Wu T."/>
            <person name="Yang Q."/>
            <person name="An Z."/>
            <person name="Feng S."/>
            <person name="Deng Z."/>
            <person name="Wu W."/>
            <person name="Zeng X."/>
            <person name="Tu M."/>
            <person name="Wang X."/>
            <person name="Huang H."/>
        </authorList>
    </citation>
    <scope>NUCLEOTIDE SEQUENCE</scope>
    <source>
        <strain evidence="8">MT/VB/25A 57/8</strain>
    </source>
</reference>
<name>A0ABQ9ML14_HEVBR</name>
<dbReference type="PANTHER" id="PTHR46372">
    <property type="entry name" value="PROTEIN WVD2-LIKE 3"/>
    <property type="match status" value="1"/>
</dbReference>
<feature type="region of interest" description="Disordered" evidence="6">
    <location>
        <begin position="220"/>
        <end position="240"/>
    </location>
</feature>
<dbReference type="EMBL" id="JARPOI010000005">
    <property type="protein sequence ID" value="KAJ9180073.1"/>
    <property type="molecule type" value="Genomic_DNA"/>
</dbReference>
<feature type="domain" description="TPX2 C-terminal" evidence="7">
    <location>
        <begin position="196"/>
        <end position="265"/>
    </location>
</feature>
<keyword evidence="9" id="KW-1185">Reference proteome</keyword>
<gene>
    <name evidence="8" type="ORF">P3X46_008362</name>
</gene>
<evidence type="ECO:0000259" key="7">
    <source>
        <dbReference type="Pfam" id="PF06886"/>
    </source>
</evidence>
<dbReference type="Proteomes" id="UP001174677">
    <property type="component" value="Chromosome 5"/>
</dbReference>
<dbReference type="PANTHER" id="PTHR46372:SF6">
    <property type="entry name" value="PROTEIN WVD2-LIKE 1"/>
    <property type="match status" value="1"/>
</dbReference>
<organism evidence="8 9">
    <name type="scientific">Hevea brasiliensis</name>
    <name type="common">Para rubber tree</name>
    <name type="synonym">Siphonia brasiliensis</name>
    <dbReference type="NCBI Taxonomy" id="3981"/>
    <lineage>
        <taxon>Eukaryota</taxon>
        <taxon>Viridiplantae</taxon>
        <taxon>Streptophyta</taxon>
        <taxon>Embryophyta</taxon>
        <taxon>Tracheophyta</taxon>
        <taxon>Spermatophyta</taxon>
        <taxon>Magnoliopsida</taxon>
        <taxon>eudicotyledons</taxon>
        <taxon>Gunneridae</taxon>
        <taxon>Pentapetalae</taxon>
        <taxon>rosids</taxon>
        <taxon>fabids</taxon>
        <taxon>Malpighiales</taxon>
        <taxon>Euphorbiaceae</taxon>
        <taxon>Crotonoideae</taxon>
        <taxon>Micrandreae</taxon>
        <taxon>Hevea</taxon>
    </lineage>
</organism>
<feature type="compositionally biased region" description="Basic and acidic residues" evidence="6">
    <location>
        <begin position="220"/>
        <end position="237"/>
    </location>
</feature>
<dbReference type="InterPro" id="IPR027329">
    <property type="entry name" value="TPX2_C"/>
</dbReference>
<proteinExistence type="inferred from homology"/>
<feature type="compositionally biased region" description="Polar residues" evidence="6">
    <location>
        <begin position="321"/>
        <end position="332"/>
    </location>
</feature>
<protein>
    <recommendedName>
        <fullName evidence="7">TPX2 C-terminal domain-containing protein</fullName>
    </recommendedName>
</protein>
<keyword evidence="3" id="KW-0963">Cytoplasm</keyword>
<evidence type="ECO:0000313" key="9">
    <source>
        <dbReference type="Proteomes" id="UP001174677"/>
    </source>
</evidence>
<feature type="region of interest" description="Disordered" evidence="6">
    <location>
        <begin position="253"/>
        <end position="346"/>
    </location>
</feature>
<comment type="caution">
    <text evidence="8">The sequence shown here is derived from an EMBL/GenBank/DDBJ whole genome shotgun (WGS) entry which is preliminary data.</text>
</comment>
<evidence type="ECO:0000256" key="2">
    <source>
        <dbReference type="ARBA" id="ARBA00005885"/>
    </source>
</evidence>
<feature type="compositionally biased region" description="Basic and acidic residues" evidence="6">
    <location>
        <begin position="40"/>
        <end position="51"/>
    </location>
</feature>
<evidence type="ECO:0000256" key="6">
    <source>
        <dbReference type="SAM" id="MobiDB-lite"/>
    </source>
</evidence>
<feature type="compositionally biased region" description="Polar residues" evidence="6">
    <location>
        <begin position="130"/>
        <end position="155"/>
    </location>
</feature>
<sequence>MGLELADEEMDRKPNGAVVKSNGVSHDKVNALPKTSGHSVEAKDYEEKECTAEDSVIQNHNQKQDVLGIKNTNFNPDQAEGKNEKPGALKSNDDKNSSFPASKSGGARYAQGQHTIPQPFALATEKRAGVNTSKNGNNLSSPIATKNSQPNSPSTARKPLNPDNKKLPDEEDNCSVASSAASVRTVKSITIGTAPTFRSTERAEKRKEFYAKLEEKHRALEAERNQAEARSKEEHQAAIKQLRKSMVIKAKPVPSFYYEPPPPKVELKKLPLTRPVSPKLNRRKSCSDAIQSSKDDVGKHCARHSMGNHKEDLNIAATAKTKVQNSAQNINGTRKAKDRSKQEHVTAKVVPDKIIEETKEDITVES</sequence>
<feature type="region of interest" description="Disordered" evidence="6">
    <location>
        <begin position="1"/>
        <end position="204"/>
    </location>
</feature>
<evidence type="ECO:0000313" key="8">
    <source>
        <dbReference type="EMBL" id="KAJ9180073.1"/>
    </source>
</evidence>
<comment type="subcellular location">
    <subcellularLocation>
        <location evidence="1">Cytoplasm</location>
        <location evidence="1">Cytoskeleton</location>
    </subcellularLocation>
</comment>
<accession>A0ABQ9ML14</accession>
<evidence type="ECO:0000256" key="5">
    <source>
        <dbReference type="ARBA" id="ARBA00023212"/>
    </source>
</evidence>
<evidence type="ECO:0000256" key="1">
    <source>
        <dbReference type="ARBA" id="ARBA00004245"/>
    </source>
</evidence>
<feature type="compositionally biased region" description="Polar residues" evidence="6">
    <location>
        <begin position="185"/>
        <end position="198"/>
    </location>
</feature>
<dbReference type="InterPro" id="IPR044806">
    <property type="entry name" value="WVD2/WDL1-4"/>
</dbReference>